<dbReference type="GO" id="GO:0005886">
    <property type="term" value="C:plasma membrane"/>
    <property type="evidence" value="ECO:0007669"/>
    <property type="project" value="TreeGrafter"/>
</dbReference>
<reference evidence="4 5" key="1">
    <citation type="submission" date="2018-06" db="EMBL/GenBank/DDBJ databases">
        <title>Genome sequencing of Oceanotoga sp. sy52.</title>
        <authorList>
            <person name="Mori K."/>
        </authorList>
    </citation>
    <scope>NUCLEOTIDE SEQUENCE [LARGE SCALE GENOMIC DNA]</scope>
    <source>
        <strain evidence="5">sy52</strain>
    </source>
</reference>
<keyword evidence="2" id="KW-0812">Transmembrane</keyword>
<dbReference type="PANTHER" id="PTHR45138">
    <property type="entry name" value="REGULATORY COMPONENTS OF SENSORY TRANSDUCTION SYSTEM"/>
    <property type="match status" value="1"/>
</dbReference>
<feature type="transmembrane region" description="Helical" evidence="2">
    <location>
        <begin position="67"/>
        <end position="83"/>
    </location>
</feature>
<keyword evidence="5" id="KW-1185">Reference proteome</keyword>
<dbReference type="Proteomes" id="UP000516361">
    <property type="component" value="Chromosome"/>
</dbReference>
<dbReference type="CDD" id="cd01949">
    <property type="entry name" value="GGDEF"/>
    <property type="match status" value="1"/>
</dbReference>
<evidence type="ECO:0000259" key="3">
    <source>
        <dbReference type="PROSITE" id="PS50887"/>
    </source>
</evidence>
<dbReference type="InterPro" id="IPR029787">
    <property type="entry name" value="Nucleotide_cyclase"/>
</dbReference>
<evidence type="ECO:0000313" key="5">
    <source>
        <dbReference type="Proteomes" id="UP000516361"/>
    </source>
</evidence>
<keyword evidence="2" id="KW-1133">Transmembrane helix</keyword>
<dbReference type="PROSITE" id="PS50887">
    <property type="entry name" value="GGDEF"/>
    <property type="match status" value="1"/>
</dbReference>
<keyword evidence="1" id="KW-0175">Coiled coil</keyword>
<feature type="transmembrane region" description="Helical" evidence="2">
    <location>
        <begin position="37"/>
        <end position="55"/>
    </location>
</feature>
<dbReference type="SMART" id="SM00267">
    <property type="entry name" value="GGDEF"/>
    <property type="match status" value="1"/>
</dbReference>
<dbReference type="AlphaFoldDB" id="A0A7G1G343"/>
<evidence type="ECO:0000313" key="4">
    <source>
        <dbReference type="EMBL" id="BBE30800.1"/>
    </source>
</evidence>
<dbReference type="SUPFAM" id="SSF55073">
    <property type="entry name" value="Nucleotide cyclase"/>
    <property type="match status" value="1"/>
</dbReference>
<dbReference type="InterPro" id="IPR000160">
    <property type="entry name" value="GGDEF_dom"/>
</dbReference>
<proteinExistence type="predicted"/>
<dbReference type="InParanoid" id="A0A7G1G343"/>
<feature type="transmembrane region" description="Helical" evidence="2">
    <location>
        <begin position="146"/>
        <end position="165"/>
    </location>
</feature>
<feature type="domain" description="GGDEF" evidence="3">
    <location>
        <begin position="219"/>
        <end position="344"/>
    </location>
</feature>
<feature type="coiled-coil region" evidence="1">
    <location>
        <begin position="164"/>
        <end position="191"/>
    </location>
</feature>
<dbReference type="EMBL" id="AP018712">
    <property type="protein sequence ID" value="BBE30800.1"/>
    <property type="molecule type" value="Genomic_DNA"/>
</dbReference>
<dbReference type="PANTHER" id="PTHR45138:SF9">
    <property type="entry name" value="DIGUANYLATE CYCLASE DGCM-RELATED"/>
    <property type="match status" value="1"/>
</dbReference>
<evidence type="ECO:0000256" key="2">
    <source>
        <dbReference type="SAM" id="Phobius"/>
    </source>
</evidence>
<dbReference type="NCBIfam" id="TIGR00254">
    <property type="entry name" value="GGDEF"/>
    <property type="match status" value="1"/>
</dbReference>
<gene>
    <name evidence="4" type="ORF">OSSY52_09410</name>
</gene>
<dbReference type="InterPro" id="IPR050469">
    <property type="entry name" value="Diguanylate_Cyclase"/>
</dbReference>
<dbReference type="KEGG" id="ocy:OSSY52_09410"/>
<dbReference type="GO" id="GO:1902201">
    <property type="term" value="P:negative regulation of bacterial-type flagellum-dependent cell motility"/>
    <property type="evidence" value="ECO:0007669"/>
    <property type="project" value="TreeGrafter"/>
</dbReference>
<dbReference type="GO" id="GO:0043709">
    <property type="term" value="P:cell adhesion involved in single-species biofilm formation"/>
    <property type="evidence" value="ECO:0007669"/>
    <property type="project" value="TreeGrafter"/>
</dbReference>
<dbReference type="Gene3D" id="3.30.70.270">
    <property type="match status" value="1"/>
</dbReference>
<name>A0A7G1G343_9BACT</name>
<feature type="transmembrane region" description="Helical" evidence="2">
    <location>
        <begin position="12"/>
        <end position="31"/>
    </location>
</feature>
<feature type="transmembrane region" description="Helical" evidence="2">
    <location>
        <begin position="89"/>
        <end position="108"/>
    </location>
</feature>
<feature type="transmembrane region" description="Helical" evidence="2">
    <location>
        <begin position="113"/>
        <end position="134"/>
    </location>
</feature>
<accession>A0A7G1G343</accession>
<dbReference type="InterPro" id="IPR043128">
    <property type="entry name" value="Rev_trsase/Diguanyl_cyclase"/>
</dbReference>
<keyword evidence="2" id="KW-0472">Membrane</keyword>
<dbReference type="RefSeq" id="WP_190615869.1">
    <property type="nucleotide sequence ID" value="NZ_AP018712.1"/>
</dbReference>
<evidence type="ECO:0000256" key="1">
    <source>
        <dbReference type="SAM" id="Coils"/>
    </source>
</evidence>
<sequence length="344" mass="40726">MYKKNNLEDRLFSIILIVSFILSFISIVGNILLHFPFYVNLKWMIFIILILYTFFKSQITYKIKEKFIFFFFVIFIMIPYGWFDSGGNQNNTIAYFFLILICISFLFYGKSRIFLIISLVSIFITLQFLGHYFPNLVKIYDEQNQFMDRIIQIPITLITSFLLLNQFSNEYRKEKTELKKANEKLKFYAQKDSLTALYNRRIYDEKLKEILNKKLSEKVTIFSILLDIDNFKKINDNFGHDTGDLAIKLVANELEKIFNKSFVTRWGGDEFAILYFDETNSLLEKINLLQKNIKNKSKKLNTKITLSIGITKIKTTDNEKTLLKRTDKALYLSKENGKDQYNIL</sequence>
<dbReference type="GO" id="GO:0052621">
    <property type="term" value="F:diguanylate cyclase activity"/>
    <property type="evidence" value="ECO:0007669"/>
    <property type="project" value="TreeGrafter"/>
</dbReference>
<organism evidence="4 5">
    <name type="scientific">Tepiditoga spiralis</name>
    <dbReference type="NCBI Taxonomy" id="2108365"/>
    <lineage>
        <taxon>Bacteria</taxon>
        <taxon>Thermotogati</taxon>
        <taxon>Thermotogota</taxon>
        <taxon>Thermotogae</taxon>
        <taxon>Petrotogales</taxon>
        <taxon>Petrotogaceae</taxon>
        <taxon>Tepiditoga</taxon>
    </lineage>
</organism>
<protein>
    <recommendedName>
        <fullName evidence="3">GGDEF domain-containing protein</fullName>
    </recommendedName>
</protein>
<dbReference type="Pfam" id="PF00990">
    <property type="entry name" value="GGDEF"/>
    <property type="match status" value="1"/>
</dbReference>